<dbReference type="EMBL" id="MU853797">
    <property type="protein sequence ID" value="KAK3940371.1"/>
    <property type="molecule type" value="Genomic_DNA"/>
</dbReference>
<dbReference type="CDD" id="cd02440">
    <property type="entry name" value="AdoMet_MTases"/>
    <property type="match status" value="1"/>
</dbReference>
<dbReference type="AlphaFoldDB" id="A0AAN6S5A0"/>
<keyword evidence="4" id="KW-1185">Reference proteome</keyword>
<dbReference type="GO" id="GO:0005737">
    <property type="term" value="C:cytoplasm"/>
    <property type="evidence" value="ECO:0007669"/>
    <property type="project" value="TreeGrafter"/>
</dbReference>
<feature type="compositionally biased region" description="Low complexity" evidence="1">
    <location>
        <begin position="30"/>
        <end position="44"/>
    </location>
</feature>
<evidence type="ECO:0000256" key="1">
    <source>
        <dbReference type="SAM" id="MobiDB-lite"/>
    </source>
</evidence>
<feature type="domain" description="25S rRNA (uridine-N(3))-methyltransferase BMT5-like" evidence="2">
    <location>
        <begin position="73"/>
        <end position="242"/>
    </location>
</feature>
<dbReference type="GO" id="GO:0070042">
    <property type="term" value="F:rRNA (uridine-N3-)-methyltransferase activity"/>
    <property type="evidence" value="ECO:0007669"/>
    <property type="project" value="InterPro"/>
</dbReference>
<evidence type="ECO:0000313" key="4">
    <source>
        <dbReference type="Proteomes" id="UP001303473"/>
    </source>
</evidence>
<dbReference type="InterPro" id="IPR029063">
    <property type="entry name" value="SAM-dependent_MTases_sf"/>
</dbReference>
<feature type="region of interest" description="Disordered" evidence="1">
    <location>
        <begin position="1"/>
        <end position="59"/>
    </location>
</feature>
<dbReference type="Gene3D" id="3.40.50.150">
    <property type="entry name" value="Vaccinia Virus protein VP39"/>
    <property type="match status" value="1"/>
</dbReference>
<protein>
    <recommendedName>
        <fullName evidence="2">25S rRNA (uridine-N(3))-methyltransferase BMT5-like domain-containing protein</fullName>
    </recommendedName>
</protein>
<dbReference type="Proteomes" id="UP001303473">
    <property type="component" value="Unassembled WGS sequence"/>
</dbReference>
<reference evidence="4" key="1">
    <citation type="journal article" date="2023" name="Mol. Phylogenet. Evol.">
        <title>Genome-scale phylogeny and comparative genomics of the fungal order Sordariales.</title>
        <authorList>
            <person name="Hensen N."/>
            <person name="Bonometti L."/>
            <person name="Westerberg I."/>
            <person name="Brannstrom I.O."/>
            <person name="Guillou S."/>
            <person name="Cros-Aarteil S."/>
            <person name="Calhoun S."/>
            <person name="Haridas S."/>
            <person name="Kuo A."/>
            <person name="Mondo S."/>
            <person name="Pangilinan J."/>
            <person name="Riley R."/>
            <person name="LaButti K."/>
            <person name="Andreopoulos B."/>
            <person name="Lipzen A."/>
            <person name="Chen C."/>
            <person name="Yan M."/>
            <person name="Daum C."/>
            <person name="Ng V."/>
            <person name="Clum A."/>
            <person name="Steindorff A."/>
            <person name="Ohm R.A."/>
            <person name="Martin F."/>
            <person name="Silar P."/>
            <person name="Natvig D.O."/>
            <person name="Lalanne C."/>
            <person name="Gautier V."/>
            <person name="Ament-Velasquez S.L."/>
            <person name="Kruys A."/>
            <person name="Hutchinson M.I."/>
            <person name="Powell A.J."/>
            <person name="Barry K."/>
            <person name="Miller A.N."/>
            <person name="Grigoriev I.V."/>
            <person name="Debuchy R."/>
            <person name="Gladieux P."/>
            <person name="Hiltunen Thoren M."/>
            <person name="Johannesson H."/>
        </authorList>
    </citation>
    <scope>NUCLEOTIDE SEQUENCE [LARGE SCALE GENOMIC DNA]</scope>
    <source>
        <strain evidence="4">CBS 340.73</strain>
    </source>
</reference>
<sequence>MGQKRGRLYEVVKGVKRAGPPAKKQKNANHHSSNPSKASKASKATPPQPQKKQHKQQQHPEPIIPFAPEESILLVGEGDLSFAASLVEHHGCTKLTATVLEKNVEELSEKYPHVGENIAKIEAEDGCRVVYNVDARKMQPFVNKSHGESVGAMDRIIFNFPHVGGKSTDVNRQVRYNQELLVDFFSRALLSLAPGGSIVVTLFEGEPYTLWNIRDLGRHSGLQVERSFKFQAAAYPGYHHARTLGVVRNKQTGEISGSGWKGEDRAARSYVFVRKDDVPKPVPARKKRAREEDDDDDDSGEED</sequence>
<dbReference type="PANTHER" id="PTHR11538:SF26">
    <property type="entry name" value="FERREDOXIN-FOLD ANTICODON-BINDING DOMAIN-CONTAINING PROTEIN 1"/>
    <property type="match status" value="1"/>
</dbReference>
<feature type="region of interest" description="Disordered" evidence="1">
    <location>
        <begin position="272"/>
        <end position="303"/>
    </location>
</feature>
<accession>A0AAN6S5A0</accession>
<name>A0AAN6S5A0_9PEZI</name>
<gene>
    <name evidence="3" type="ORF">QBC46DRAFT_408327</name>
</gene>
<dbReference type="InterPro" id="IPR019446">
    <property type="entry name" value="BMT5-like"/>
</dbReference>
<dbReference type="GO" id="GO:0070475">
    <property type="term" value="P:rRNA base methylation"/>
    <property type="evidence" value="ECO:0007669"/>
    <property type="project" value="InterPro"/>
</dbReference>
<dbReference type="SUPFAM" id="SSF53335">
    <property type="entry name" value="S-adenosyl-L-methionine-dependent methyltransferases"/>
    <property type="match status" value="1"/>
</dbReference>
<evidence type="ECO:0000313" key="3">
    <source>
        <dbReference type="EMBL" id="KAK3940371.1"/>
    </source>
</evidence>
<feature type="compositionally biased region" description="Acidic residues" evidence="1">
    <location>
        <begin position="292"/>
        <end position="303"/>
    </location>
</feature>
<comment type="caution">
    <text evidence="3">The sequence shown here is derived from an EMBL/GenBank/DDBJ whole genome shotgun (WGS) entry which is preliminary data.</text>
</comment>
<organism evidence="3 4">
    <name type="scientific">Diplogelasinospora grovesii</name>
    <dbReference type="NCBI Taxonomy" id="303347"/>
    <lineage>
        <taxon>Eukaryota</taxon>
        <taxon>Fungi</taxon>
        <taxon>Dikarya</taxon>
        <taxon>Ascomycota</taxon>
        <taxon>Pezizomycotina</taxon>
        <taxon>Sordariomycetes</taxon>
        <taxon>Sordariomycetidae</taxon>
        <taxon>Sordariales</taxon>
        <taxon>Diplogelasinosporaceae</taxon>
        <taxon>Diplogelasinospora</taxon>
    </lineage>
</organism>
<dbReference type="Pfam" id="PF10354">
    <property type="entry name" value="BMT5-like"/>
    <property type="match status" value="1"/>
</dbReference>
<dbReference type="PANTHER" id="PTHR11538">
    <property type="entry name" value="PHENYLALANYL-TRNA SYNTHETASE"/>
    <property type="match status" value="1"/>
</dbReference>
<evidence type="ECO:0000259" key="2">
    <source>
        <dbReference type="Pfam" id="PF10354"/>
    </source>
</evidence>
<proteinExistence type="predicted"/>